<evidence type="ECO:0000313" key="2">
    <source>
        <dbReference type="Proteomes" id="UP000006591"/>
    </source>
</evidence>
<protein>
    <submittedName>
        <fullName evidence="1">Uncharacterized protein</fullName>
    </submittedName>
</protein>
<accession>A0A0E0HS22</accession>
<keyword evidence="2" id="KW-1185">Reference proteome</keyword>
<dbReference type="HOGENOM" id="CLU_3351880_0_0_1"/>
<dbReference type="EnsemblPlants" id="ONIVA06G20870.1">
    <property type="protein sequence ID" value="ONIVA06G20870.1"/>
    <property type="gene ID" value="ONIVA06G20870"/>
</dbReference>
<organism evidence="1">
    <name type="scientific">Oryza nivara</name>
    <name type="common">Indian wild rice</name>
    <name type="synonym">Oryza sativa f. spontanea</name>
    <dbReference type="NCBI Taxonomy" id="4536"/>
    <lineage>
        <taxon>Eukaryota</taxon>
        <taxon>Viridiplantae</taxon>
        <taxon>Streptophyta</taxon>
        <taxon>Embryophyta</taxon>
        <taxon>Tracheophyta</taxon>
        <taxon>Spermatophyta</taxon>
        <taxon>Magnoliopsida</taxon>
        <taxon>Liliopsida</taxon>
        <taxon>Poales</taxon>
        <taxon>Poaceae</taxon>
        <taxon>BOP clade</taxon>
        <taxon>Oryzoideae</taxon>
        <taxon>Oryzeae</taxon>
        <taxon>Oryzinae</taxon>
        <taxon>Oryza</taxon>
    </lineage>
</organism>
<name>A0A0E0HS22_ORYNI</name>
<dbReference type="Gramene" id="ONIVA06G20870.1">
    <property type="protein sequence ID" value="ONIVA06G20870.1"/>
    <property type="gene ID" value="ONIVA06G20870"/>
</dbReference>
<reference evidence="1" key="1">
    <citation type="submission" date="2015-04" db="UniProtKB">
        <authorList>
            <consortium name="EnsemblPlants"/>
        </authorList>
    </citation>
    <scope>IDENTIFICATION</scope>
    <source>
        <strain evidence="1">SL10</strain>
    </source>
</reference>
<dbReference type="Proteomes" id="UP000006591">
    <property type="component" value="Chromosome 6"/>
</dbReference>
<evidence type="ECO:0000313" key="1">
    <source>
        <dbReference type="EnsemblPlants" id="ONIVA06G20870.1"/>
    </source>
</evidence>
<reference evidence="1" key="2">
    <citation type="submission" date="2018-04" db="EMBL/GenBank/DDBJ databases">
        <title>OnivRS2 (Oryza nivara Reference Sequence Version 2).</title>
        <authorList>
            <person name="Zhang J."/>
            <person name="Kudrna D."/>
            <person name="Lee S."/>
            <person name="Talag J."/>
            <person name="Rajasekar S."/>
            <person name="Welchert J."/>
            <person name="Hsing Y.-I."/>
            <person name="Wing R.A."/>
        </authorList>
    </citation>
    <scope>NUCLEOTIDE SEQUENCE [LARGE SCALE GENOMIC DNA]</scope>
    <source>
        <strain evidence="1">SL10</strain>
    </source>
</reference>
<proteinExistence type="predicted"/>
<sequence length="37" mass="4349">MEIFTVNTIYKAIMYRDIGRRIGFINGLCCVRKRIAI</sequence>
<dbReference type="AlphaFoldDB" id="A0A0E0HS22"/>